<keyword evidence="2" id="KW-1185">Reference proteome</keyword>
<evidence type="ECO:0000313" key="1">
    <source>
        <dbReference type="EMBL" id="VDI52972.1"/>
    </source>
</evidence>
<sequence length="527" mass="58300">MNHITGQNCNIIQGGTEQVLTCSSNTAIWIIQAWWRNSPLKVCDEQHIQHDYHFTLHSLRTKATALCNGRTSCKIQNQNQPSHFFAIYYTCKETACIAIEVYQTGKLICASKTIIAIDQAWSENDRCGHSPPLSSSTSLTAAVVTFCKRNSTCAVPILKGSNTYVNIKFHCEDLQGTITSKGTSAQTSKVATSISTTLFPNGNEQKSTRIDSYSKQSITSAQIENLYKLVTKDSSIDAQNSETACIAIEVYQTGKLICASKTIIAIDQAWSDNDRCGHSPPLSSSTSLTAAVVTFCKRNSTCAVPILKGSNKYVNIKFHCEDLQGTITSKGTSAQTSKIATSISTTLFPNGNEQKSTRFDSYSKQSITSAQTENVYKLITTNSRIDAQNSEMCVDIPGDSKKNISCPQNTEFHFKVGWIGSNENMCEPKLPITEKTKSGIRQMNKAAFQIRFCKTIPCELYNRGRVVQHIAVFFICKGNSDKHVRRLLKRINASIDSSIILLVETYSNYQVCPTFNIVNLKSNIYQS</sequence>
<dbReference type="AlphaFoldDB" id="A0A8B6FSU0"/>
<reference evidence="1" key="1">
    <citation type="submission" date="2018-11" db="EMBL/GenBank/DDBJ databases">
        <authorList>
            <person name="Alioto T."/>
            <person name="Alioto T."/>
        </authorList>
    </citation>
    <scope>NUCLEOTIDE SEQUENCE</scope>
</reference>
<dbReference type="InterPro" id="IPR043159">
    <property type="entry name" value="Lectin_gal-bd_sf"/>
</dbReference>
<gene>
    <name evidence="1" type="ORF">MGAL_10B012779</name>
</gene>
<dbReference type="OrthoDB" id="10464383at2759"/>
<dbReference type="Proteomes" id="UP000596742">
    <property type="component" value="Unassembled WGS sequence"/>
</dbReference>
<name>A0A8B6FSU0_MYTGA</name>
<evidence type="ECO:0000313" key="2">
    <source>
        <dbReference type="Proteomes" id="UP000596742"/>
    </source>
</evidence>
<protein>
    <submittedName>
        <fullName evidence="1">Uncharacterized protein</fullName>
    </submittedName>
</protein>
<dbReference type="Gene3D" id="2.60.120.740">
    <property type="match status" value="1"/>
</dbReference>
<dbReference type="CDD" id="cd22823">
    <property type="entry name" value="Gal_Rha_Lectin"/>
    <property type="match status" value="1"/>
</dbReference>
<proteinExistence type="predicted"/>
<organism evidence="1 2">
    <name type="scientific">Mytilus galloprovincialis</name>
    <name type="common">Mediterranean mussel</name>
    <dbReference type="NCBI Taxonomy" id="29158"/>
    <lineage>
        <taxon>Eukaryota</taxon>
        <taxon>Metazoa</taxon>
        <taxon>Spiralia</taxon>
        <taxon>Lophotrochozoa</taxon>
        <taxon>Mollusca</taxon>
        <taxon>Bivalvia</taxon>
        <taxon>Autobranchia</taxon>
        <taxon>Pteriomorphia</taxon>
        <taxon>Mytilida</taxon>
        <taxon>Mytiloidea</taxon>
        <taxon>Mytilidae</taxon>
        <taxon>Mytilinae</taxon>
        <taxon>Mytilus</taxon>
    </lineage>
</organism>
<accession>A0A8B6FSU0</accession>
<dbReference type="EMBL" id="UYJE01007247">
    <property type="protein sequence ID" value="VDI52972.1"/>
    <property type="molecule type" value="Genomic_DNA"/>
</dbReference>
<comment type="caution">
    <text evidence="1">The sequence shown here is derived from an EMBL/GenBank/DDBJ whole genome shotgun (WGS) entry which is preliminary data.</text>
</comment>